<dbReference type="Proteomes" id="UP001159363">
    <property type="component" value="Chromosome X"/>
</dbReference>
<accession>A0ABQ9HMQ2</accession>
<gene>
    <name evidence="1" type="ORF">PR048_011857</name>
</gene>
<keyword evidence="2" id="KW-1185">Reference proteome</keyword>
<evidence type="ECO:0000313" key="2">
    <source>
        <dbReference type="Proteomes" id="UP001159363"/>
    </source>
</evidence>
<dbReference type="EMBL" id="JARBHB010000004">
    <property type="protein sequence ID" value="KAJ8885659.1"/>
    <property type="molecule type" value="Genomic_DNA"/>
</dbReference>
<reference evidence="1 2" key="1">
    <citation type="submission" date="2023-02" db="EMBL/GenBank/DDBJ databases">
        <title>LHISI_Scaffold_Assembly.</title>
        <authorList>
            <person name="Stuart O.P."/>
            <person name="Cleave R."/>
            <person name="Magrath M.J.L."/>
            <person name="Mikheyev A.S."/>
        </authorList>
    </citation>
    <scope>NUCLEOTIDE SEQUENCE [LARGE SCALE GENOMIC DNA]</scope>
    <source>
        <strain evidence="1">Daus_M_001</strain>
        <tissue evidence="1">Leg muscle</tissue>
    </source>
</reference>
<sequence length="48" mass="5571">MIASARFLKNNTCKSSNILYDMGTKNEEDIFLSSLIGPQEIKRRRPRK</sequence>
<name>A0ABQ9HMQ2_9NEOP</name>
<organism evidence="1 2">
    <name type="scientific">Dryococelus australis</name>
    <dbReference type="NCBI Taxonomy" id="614101"/>
    <lineage>
        <taxon>Eukaryota</taxon>
        <taxon>Metazoa</taxon>
        <taxon>Ecdysozoa</taxon>
        <taxon>Arthropoda</taxon>
        <taxon>Hexapoda</taxon>
        <taxon>Insecta</taxon>
        <taxon>Pterygota</taxon>
        <taxon>Neoptera</taxon>
        <taxon>Polyneoptera</taxon>
        <taxon>Phasmatodea</taxon>
        <taxon>Verophasmatodea</taxon>
        <taxon>Anareolatae</taxon>
        <taxon>Phasmatidae</taxon>
        <taxon>Eurycanthinae</taxon>
        <taxon>Dryococelus</taxon>
    </lineage>
</organism>
<evidence type="ECO:0000313" key="1">
    <source>
        <dbReference type="EMBL" id="KAJ8885659.1"/>
    </source>
</evidence>
<protein>
    <submittedName>
        <fullName evidence="1">Uncharacterized protein</fullName>
    </submittedName>
</protein>
<proteinExistence type="predicted"/>
<comment type="caution">
    <text evidence="1">The sequence shown here is derived from an EMBL/GenBank/DDBJ whole genome shotgun (WGS) entry which is preliminary data.</text>
</comment>